<dbReference type="PANTHER" id="PTHR43065">
    <property type="entry name" value="SENSOR HISTIDINE KINASE"/>
    <property type="match status" value="1"/>
</dbReference>
<dbReference type="SUPFAM" id="SSF55874">
    <property type="entry name" value="ATPase domain of HSP90 chaperone/DNA topoisomerase II/histidine kinase"/>
    <property type="match status" value="1"/>
</dbReference>
<evidence type="ECO:0000259" key="10">
    <source>
        <dbReference type="PROSITE" id="PS50885"/>
    </source>
</evidence>
<keyword evidence="8" id="KW-1133">Transmembrane helix</keyword>
<dbReference type="Gene3D" id="1.10.287.130">
    <property type="match status" value="1"/>
</dbReference>
<proteinExistence type="predicted"/>
<evidence type="ECO:0000256" key="6">
    <source>
        <dbReference type="ARBA" id="ARBA00022777"/>
    </source>
</evidence>
<keyword evidence="12" id="KW-1185">Reference proteome</keyword>
<dbReference type="GO" id="GO:0016020">
    <property type="term" value="C:membrane"/>
    <property type="evidence" value="ECO:0007669"/>
    <property type="project" value="UniProtKB-SubCell"/>
</dbReference>
<evidence type="ECO:0000256" key="8">
    <source>
        <dbReference type="SAM" id="Phobius"/>
    </source>
</evidence>
<name>A0A6F8V9A8_9PROT</name>
<feature type="domain" description="HAMP" evidence="10">
    <location>
        <begin position="168"/>
        <end position="220"/>
    </location>
</feature>
<dbReference type="Pfam" id="PF02518">
    <property type="entry name" value="HATPase_c"/>
    <property type="match status" value="1"/>
</dbReference>
<feature type="transmembrane region" description="Helical" evidence="8">
    <location>
        <begin position="7"/>
        <end position="26"/>
    </location>
</feature>
<dbReference type="PROSITE" id="PS50885">
    <property type="entry name" value="HAMP"/>
    <property type="match status" value="1"/>
</dbReference>
<evidence type="ECO:0000256" key="5">
    <source>
        <dbReference type="ARBA" id="ARBA00022679"/>
    </source>
</evidence>
<keyword evidence="7" id="KW-0175">Coiled coil</keyword>
<keyword evidence="6" id="KW-0418">Kinase</keyword>
<evidence type="ECO:0000256" key="4">
    <source>
        <dbReference type="ARBA" id="ARBA00022553"/>
    </source>
</evidence>
<dbReference type="SUPFAM" id="SSF47384">
    <property type="entry name" value="Homodimeric domain of signal transducing histidine kinase"/>
    <property type="match status" value="1"/>
</dbReference>
<dbReference type="InterPro" id="IPR005467">
    <property type="entry name" value="His_kinase_dom"/>
</dbReference>
<dbReference type="SMART" id="SM00387">
    <property type="entry name" value="HATPase_c"/>
    <property type="match status" value="1"/>
</dbReference>
<dbReference type="SUPFAM" id="SSF158472">
    <property type="entry name" value="HAMP domain-like"/>
    <property type="match status" value="1"/>
</dbReference>
<dbReference type="InterPro" id="IPR003660">
    <property type="entry name" value="HAMP_dom"/>
</dbReference>
<protein>
    <recommendedName>
        <fullName evidence="3">histidine kinase</fullName>
        <ecNumber evidence="3">2.7.13.3</ecNumber>
    </recommendedName>
</protein>
<keyword evidence="8" id="KW-0812">Transmembrane</keyword>
<dbReference type="SMART" id="SM00388">
    <property type="entry name" value="HisKA"/>
    <property type="match status" value="1"/>
</dbReference>
<dbReference type="Gene3D" id="6.10.340.10">
    <property type="match status" value="1"/>
</dbReference>
<dbReference type="RefSeq" id="WP_173061614.1">
    <property type="nucleotide sequence ID" value="NZ_AP022853.1"/>
</dbReference>
<dbReference type="Proteomes" id="UP000502260">
    <property type="component" value="Chromosome"/>
</dbReference>
<dbReference type="CDD" id="cd00082">
    <property type="entry name" value="HisKA"/>
    <property type="match status" value="1"/>
</dbReference>
<dbReference type="CDD" id="cd06225">
    <property type="entry name" value="HAMP"/>
    <property type="match status" value="1"/>
</dbReference>
<dbReference type="PROSITE" id="PS50109">
    <property type="entry name" value="HIS_KIN"/>
    <property type="match status" value="1"/>
</dbReference>
<evidence type="ECO:0000313" key="12">
    <source>
        <dbReference type="Proteomes" id="UP000502260"/>
    </source>
</evidence>
<comment type="subcellular location">
    <subcellularLocation>
        <location evidence="2">Membrane</location>
    </subcellularLocation>
</comment>
<dbReference type="Pfam" id="PF00512">
    <property type="entry name" value="HisKA"/>
    <property type="match status" value="1"/>
</dbReference>
<feature type="coiled-coil region" evidence="7">
    <location>
        <begin position="222"/>
        <end position="249"/>
    </location>
</feature>
<dbReference type="GO" id="GO:0000155">
    <property type="term" value="F:phosphorelay sensor kinase activity"/>
    <property type="evidence" value="ECO:0007669"/>
    <property type="project" value="InterPro"/>
</dbReference>
<feature type="domain" description="Histidine kinase" evidence="9">
    <location>
        <begin position="276"/>
        <end position="489"/>
    </location>
</feature>
<accession>A0A6F8V9A8</accession>
<sequence>MSLRAKLLYPLLLIGLLIGIYLYAIWVPRTLANDEAAHFRAVDQHLDSVVEAMIPLLLGSQLDIVHENLNALKAKNPAWVDIRLVNAEGKQLYPLASSAKQSGQLTSPGVRTLEKKIRYLDTDLGTLVARVDLAPSLANTRQEIRELSLTLLGVMAALMVTIIATTEITVGRPLRQLAKASVRLARMDFDTPLPKAGPDEVGKLVSSFASMRNELQNYNSSLLHEIAERKDAEEALRQLNETLEQRVSDEVAANREKDHMLIQQSRLAAMGEMVHNIAHQWRQPLNSLGLIISNIQDDFKFKAITEETLARDVSDARRLIEKMSTTIDDFRDFFRPDREKSSFDVAEAVREAVFIVMAALKNNSIEIAVDVPPDLTATGFPSQYAQAVLNLLVNAKEAILESETANGQIRVALRKEGKEAVLTVDDNGGGIAQDILPRLFDPYFTTKDQGSGIGLYMVKMIIERNMEGKIGAANIENGARFTLSIPLEKAS</sequence>
<reference evidence="12" key="1">
    <citation type="submission" date="2020-03" db="EMBL/GenBank/DDBJ databases">
        <title>Complete genome sequence of sulfur-oxidizing bacterium skT11.</title>
        <authorList>
            <person name="Kanda M."/>
            <person name="Kojima H."/>
            <person name="Fukui M."/>
        </authorList>
    </citation>
    <scope>NUCLEOTIDE SEQUENCE [LARGE SCALE GENOMIC DNA]</scope>
    <source>
        <strain evidence="12">skT11</strain>
    </source>
</reference>
<dbReference type="KEGG" id="slac:SKTS_11300"/>
<dbReference type="InterPro" id="IPR003594">
    <property type="entry name" value="HATPase_dom"/>
</dbReference>
<dbReference type="PRINTS" id="PR00344">
    <property type="entry name" value="BCTRLSENSOR"/>
</dbReference>
<keyword evidence="4" id="KW-0597">Phosphoprotein</keyword>
<evidence type="ECO:0000256" key="3">
    <source>
        <dbReference type="ARBA" id="ARBA00012438"/>
    </source>
</evidence>
<keyword evidence="8" id="KW-0472">Membrane</keyword>
<comment type="catalytic activity">
    <reaction evidence="1">
        <text>ATP + protein L-histidine = ADP + protein N-phospho-L-histidine.</text>
        <dbReference type="EC" id="2.7.13.3"/>
    </reaction>
</comment>
<organism evidence="11 12">
    <name type="scientific">Sulfurimicrobium lacus</name>
    <dbReference type="NCBI Taxonomy" id="2715678"/>
    <lineage>
        <taxon>Bacteria</taxon>
        <taxon>Pseudomonadati</taxon>
        <taxon>Pseudomonadota</taxon>
        <taxon>Betaproteobacteria</taxon>
        <taxon>Nitrosomonadales</taxon>
        <taxon>Sulfuricellaceae</taxon>
        <taxon>Sulfurimicrobium</taxon>
    </lineage>
</organism>
<evidence type="ECO:0000256" key="1">
    <source>
        <dbReference type="ARBA" id="ARBA00000085"/>
    </source>
</evidence>
<dbReference type="Gene3D" id="3.30.565.10">
    <property type="entry name" value="Histidine kinase-like ATPase, C-terminal domain"/>
    <property type="match status" value="1"/>
</dbReference>
<evidence type="ECO:0000313" key="11">
    <source>
        <dbReference type="EMBL" id="BCB26244.1"/>
    </source>
</evidence>
<dbReference type="Pfam" id="PF00672">
    <property type="entry name" value="HAMP"/>
    <property type="match status" value="1"/>
</dbReference>
<dbReference type="InterPro" id="IPR004358">
    <property type="entry name" value="Sig_transdc_His_kin-like_C"/>
</dbReference>
<dbReference type="EMBL" id="AP022853">
    <property type="protein sequence ID" value="BCB26244.1"/>
    <property type="molecule type" value="Genomic_DNA"/>
</dbReference>
<evidence type="ECO:0000256" key="2">
    <source>
        <dbReference type="ARBA" id="ARBA00004370"/>
    </source>
</evidence>
<keyword evidence="5" id="KW-0808">Transferase</keyword>
<dbReference type="SMART" id="SM00304">
    <property type="entry name" value="HAMP"/>
    <property type="match status" value="1"/>
</dbReference>
<evidence type="ECO:0000259" key="9">
    <source>
        <dbReference type="PROSITE" id="PS50109"/>
    </source>
</evidence>
<dbReference type="InterPro" id="IPR003661">
    <property type="entry name" value="HisK_dim/P_dom"/>
</dbReference>
<dbReference type="InterPro" id="IPR036890">
    <property type="entry name" value="HATPase_C_sf"/>
</dbReference>
<dbReference type="InterPro" id="IPR036097">
    <property type="entry name" value="HisK_dim/P_sf"/>
</dbReference>
<evidence type="ECO:0000256" key="7">
    <source>
        <dbReference type="SAM" id="Coils"/>
    </source>
</evidence>
<dbReference type="EC" id="2.7.13.3" evidence="3"/>
<dbReference type="AlphaFoldDB" id="A0A6F8V9A8"/>
<gene>
    <name evidence="11" type="ORF">SKTS_11300</name>
</gene>